<comment type="subcellular location">
    <subcellularLocation>
        <location evidence="1">Membrane</location>
    </subcellularLocation>
</comment>
<keyword evidence="5" id="KW-1133">Transmembrane helix</keyword>
<keyword evidence="3" id="KW-0325">Glycoprotein</keyword>
<keyword evidence="4" id="KW-0961">Cell wall biogenesis/degradation</keyword>
<dbReference type="RefSeq" id="XP_015464407.1">
    <property type="nucleotide sequence ID" value="XM_015614765.1"/>
</dbReference>
<dbReference type="AlphaFoldDB" id="A0A0V1PPY3"/>
<protein>
    <submittedName>
        <fullName evidence="6">Uncharacterized protein</fullName>
    </submittedName>
</protein>
<reference evidence="6 7" key="1">
    <citation type="submission" date="2015-11" db="EMBL/GenBank/DDBJ databases">
        <title>The genome of Debaryomyces fabryi.</title>
        <authorList>
            <person name="Tafer H."/>
            <person name="Lopandic K."/>
        </authorList>
    </citation>
    <scope>NUCLEOTIDE SEQUENCE [LARGE SCALE GENOMIC DNA]</scope>
    <source>
        <strain evidence="6 7">CBS 789</strain>
    </source>
</reference>
<feature type="transmembrane region" description="Helical" evidence="5">
    <location>
        <begin position="215"/>
        <end position="238"/>
    </location>
</feature>
<accession>A0A0V1PPY3</accession>
<keyword evidence="7" id="KW-1185">Reference proteome</keyword>
<evidence type="ECO:0000256" key="1">
    <source>
        <dbReference type="ARBA" id="ARBA00004370"/>
    </source>
</evidence>
<organism evidence="6 7">
    <name type="scientific">Debaryomyces fabryi</name>
    <dbReference type="NCBI Taxonomy" id="58627"/>
    <lineage>
        <taxon>Eukaryota</taxon>
        <taxon>Fungi</taxon>
        <taxon>Dikarya</taxon>
        <taxon>Ascomycota</taxon>
        <taxon>Saccharomycotina</taxon>
        <taxon>Pichiomycetes</taxon>
        <taxon>Debaryomycetaceae</taxon>
        <taxon>Debaryomyces</taxon>
    </lineage>
</organism>
<dbReference type="Proteomes" id="UP000054251">
    <property type="component" value="Unassembled WGS sequence"/>
</dbReference>
<dbReference type="OrthoDB" id="412647at2759"/>
<dbReference type="GO" id="GO:0016020">
    <property type="term" value="C:membrane"/>
    <property type="evidence" value="ECO:0007669"/>
    <property type="project" value="UniProtKB-SubCell"/>
</dbReference>
<evidence type="ECO:0000256" key="5">
    <source>
        <dbReference type="SAM" id="Phobius"/>
    </source>
</evidence>
<comment type="caution">
    <text evidence="6">The sequence shown here is derived from an EMBL/GenBank/DDBJ whole genome shotgun (WGS) entry which is preliminary data.</text>
</comment>
<evidence type="ECO:0000256" key="2">
    <source>
        <dbReference type="ARBA" id="ARBA00023136"/>
    </source>
</evidence>
<evidence type="ECO:0000256" key="3">
    <source>
        <dbReference type="ARBA" id="ARBA00023180"/>
    </source>
</evidence>
<evidence type="ECO:0000313" key="7">
    <source>
        <dbReference type="Proteomes" id="UP000054251"/>
    </source>
</evidence>
<dbReference type="Pfam" id="PF03935">
    <property type="entry name" value="SKN1_KRE6_Sbg1"/>
    <property type="match status" value="1"/>
</dbReference>
<proteinExistence type="predicted"/>
<keyword evidence="5" id="KW-0812">Transmembrane</keyword>
<evidence type="ECO:0000256" key="4">
    <source>
        <dbReference type="ARBA" id="ARBA00023316"/>
    </source>
</evidence>
<dbReference type="GeneID" id="26842945"/>
<dbReference type="InterPro" id="IPR005629">
    <property type="entry name" value="Skn1/Kre6/Sbg1"/>
</dbReference>
<evidence type="ECO:0000313" key="6">
    <source>
        <dbReference type="EMBL" id="KRZ98304.1"/>
    </source>
</evidence>
<gene>
    <name evidence="6" type="ORF">AC631_05936</name>
</gene>
<keyword evidence="2 5" id="KW-0472">Membrane</keyword>
<dbReference type="EMBL" id="LMYN01000354">
    <property type="protein sequence ID" value="KRZ98304.1"/>
    <property type="molecule type" value="Genomic_DNA"/>
</dbReference>
<sequence length="268" mass="30323">MAKRDLTYNTPRQRYNEDLGVENPFILSIGEESSFELHDHSSSSQLVSYGKVNSHMGNPVYDAGFKNYNGYYSRITTNRNFNEYPSDDRQEIRGSPVIINSQPSPNIQEPLDYDRYPNIAGSNMISSTSLTSNIYNSQNFPNIDDNSSTSNKSSRPLLGSKDFNPFGGYPASSFPLHIDEKEPDDYLHNPDPLKDAIYDKNRFFYDLKNMDRRSLGGLLGVVFLIVAAVVVFILLPVLTYSGITDPYTPESYEILTSYRYPLLSAIRS</sequence>
<feature type="non-terminal residue" evidence="6">
    <location>
        <position position="268"/>
    </location>
</feature>
<name>A0A0V1PPY3_9ASCO</name>